<dbReference type="PATRIC" id="fig|454.4.peg.1337"/>
<dbReference type="InterPro" id="IPR015102">
    <property type="entry name" value="Tscrpt_reg_HTH_FeoC"/>
</dbReference>
<sequence length="70" mass="8420">MLLALRDFIQREKMVSSEQMTRAFQIDEMALKPMLEFWLRKGIIKKCQPQVSCKSRCSRCRMPPEYYQIC</sequence>
<dbReference type="AlphaFoldDB" id="A0A0W0W1E9"/>
<gene>
    <name evidence="3" type="ORF">E3983_11910</name>
    <name evidence="2" type="ORF">Lisr_1238</name>
</gene>
<proteinExistence type="predicted"/>
<evidence type="ECO:0000313" key="4">
    <source>
        <dbReference type="Proteomes" id="UP000054761"/>
    </source>
</evidence>
<dbReference type="RefSeq" id="WP_058501592.1">
    <property type="nucleotide sequence ID" value="NZ_CAAAJA010000020.1"/>
</dbReference>
<dbReference type="OrthoDB" id="467062at2"/>
<dbReference type="InterPro" id="IPR036390">
    <property type="entry name" value="WH_DNA-bd_sf"/>
</dbReference>
<dbReference type="SUPFAM" id="SSF46785">
    <property type="entry name" value="Winged helix' DNA-binding domain"/>
    <property type="match status" value="1"/>
</dbReference>
<dbReference type="Pfam" id="PF09012">
    <property type="entry name" value="FeoC"/>
    <property type="match status" value="1"/>
</dbReference>
<dbReference type="Gene3D" id="1.10.10.10">
    <property type="entry name" value="Winged helix-like DNA-binding domain superfamily/Winged helix DNA-binding domain"/>
    <property type="match status" value="1"/>
</dbReference>
<dbReference type="Proteomes" id="UP000295517">
    <property type="component" value="Chromosome"/>
</dbReference>
<dbReference type="Proteomes" id="UP000054761">
    <property type="component" value="Unassembled WGS sequence"/>
</dbReference>
<protein>
    <submittedName>
        <fullName evidence="2">FeoC like transcriptional regulator</fullName>
    </submittedName>
</protein>
<reference evidence="3 5" key="2">
    <citation type="submission" date="2019-03" db="EMBL/GenBank/DDBJ databases">
        <title>Diverse conjugative elements silence natural transformation in Legionella species.</title>
        <authorList>
            <person name="Durieux I."/>
            <person name="Ginevra C."/>
            <person name="Attaiech L."/>
            <person name="Picq K."/>
            <person name="Juan P.A."/>
            <person name="Jarraud S."/>
            <person name="Charpentier X."/>
        </authorList>
    </citation>
    <scope>NUCLEOTIDE SEQUENCE [LARGE SCALE GENOMIC DNA]</scope>
    <source>
        <strain evidence="3 5">HL-0427-4011</strain>
    </source>
</reference>
<keyword evidence="4" id="KW-1185">Reference proteome</keyword>
<organism evidence="2 4">
    <name type="scientific">Legionella israelensis</name>
    <dbReference type="NCBI Taxonomy" id="454"/>
    <lineage>
        <taxon>Bacteria</taxon>
        <taxon>Pseudomonadati</taxon>
        <taxon>Pseudomonadota</taxon>
        <taxon>Gammaproteobacteria</taxon>
        <taxon>Legionellales</taxon>
        <taxon>Legionellaceae</taxon>
        <taxon>Legionella</taxon>
    </lineage>
</organism>
<evidence type="ECO:0000313" key="2">
    <source>
        <dbReference type="EMBL" id="KTD26097.1"/>
    </source>
</evidence>
<feature type="domain" description="Transcriptional regulator HTH-type FeoC" evidence="1">
    <location>
        <begin position="1"/>
        <end position="62"/>
    </location>
</feature>
<dbReference type="InterPro" id="IPR036388">
    <property type="entry name" value="WH-like_DNA-bd_sf"/>
</dbReference>
<dbReference type="EMBL" id="CP038254">
    <property type="protein sequence ID" value="QBR84993.1"/>
    <property type="molecule type" value="Genomic_DNA"/>
</dbReference>
<dbReference type="EMBL" id="LNYH01000058">
    <property type="protein sequence ID" value="KTD26097.1"/>
    <property type="molecule type" value="Genomic_DNA"/>
</dbReference>
<name>A0A0W0W1E9_9GAMM</name>
<dbReference type="STRING" id="454.Lisr_1238"/>
<evidence type="ECO:0000259" key="1">
    <source>
        <dbReference type="Pfam" id="PF09012"/>
    </source>
</evidence>
<evidence type="ECO:0000313" key="5">
    <source>
        <dbReference type="Proteomes" id="UP000295517"/>
    </source>
</evidence>
<evidence type="ECO:0000313" key="3">
    <source>
        <dbReference type="EMBL" id="QBR84993.1"/>
    </source>
</evidence>
<reference evidence="2 4" key="1">
    <citation type="submission" date="2015-11" db="EMBL/GenBank/DDBJ databases">
        <title>Genomic analysis of 38 Legionella species identifies large and diverse effector repertoires.</title>
        <authorList>
            <person name="Burstein D."/>
            <person name="Amaro F."/>
            <person name="Zusman T."/>
            <person name="Lifshitz Z."/>
            <person name="Cohen O."/>
            <person name="Gilbert J.A."/>
            <person name="Pupko T."/>
            <person name="Shuman H.A."/>
            <person name="Segal G."/>
        </authorList>
    </citation>
    <scope>NUCLEOTIDE SEQUENCE [LARGE SCALE GENOMIC DNA]</scope>
    <source>
        <strain evidence="2 4">Bercovier 4</strain>
    </source>
</reference>
<accession>A0A0W0W1E9</accession>